<evidence type="ECO:0000259" key="10">
    <source>
        <dbReference type="Pfam" id="PF02879"/>
    </source>
</evidence>
<dbReference type="NCBIfam" id="NF046027">
    <property type="entry name" value="PhglucPhmanMutPgmG"/>
    <property type="match status" value="1"/>
</dbReference>
<evidence type="ECO:0000256" key="5">
    <source>
        <dbReference type="ARBA" id="ARBA00022842"/>
    </source>
</evidence>
<dbReference type="InterPro" id="IPR016055">
    <property type="entry name" value="A-D-PHexomutase_a/b/a-I/II/III"/>
</dbReference>
<dbReference type="Gene3D" id="3.30.310.50">
    <property type="entry name" value="Alpha-D-phosphohexomutase, C-terminal domain"/>
    <property type="match status" value="1"/>
</dbReference>
<name>A0ABY1QFD8_9SPHN</name>
<dbReference type="Pfam" id="PF02878">
    <property type="entry name" value="PGM_PMM_I"/>
    <property type="match status" value="1"/>
</dbReference>
<evidence type="ECO:0000256" key="6">
    <source>
        <dbReference type="ARBA" id="ARBA00023235"/>
    </source>
</evidence>
<comment type="similarity">
    <text evidence="2 7">Belongs to the phosphohexose mutase family.</text>
</comment>
<evidence type="ECO:0000256" key="1">
    <source>
        <dbReference type="ARBA" id="ARBA00001946"/>
    </source>
</evidence>
<proteinExistence type="inferred from homology"/>
<dbReference type="Pfam" id="PF00408">
    <property type="entry name" value="PGM_PMM_IV"/>
    <property type="match status" value="1"/>
</dbReference>
<accession>A0ABY1QFD8</accession>
<dbReference type="Pfam" id="PF02880">
    <property type="entry name" value="PGM_PMM_III"/>
    <property type="match status" value="1"/>
</dbReference>
<dbReference type="SUPFAM" id="SSF55957">
    <property type="entry name" value="Phosphoglucomutase, C-terminal domain"/>
    <property type="match status" value="1"/>
</dbReference>
<dbReference type="PANTHER" id="PTHR43771:SF2">
    <property type="entry name" value="PHOSPHOMANNOMUTASE_PHOSPHOGLUCOMUTASE"/>
    <property type="match status" value="1"/>
</dbReference>
<dbReference type="PRINTS" id="PR00509">
    <property type="entry name" value="PGMPMM"/>
</dbReference>
<keyword evidence="3" id="KW-0597">Phosphoprotein</keyword>
<dbReference type="InterPro" id="IPR005841">
    <property type="entry name" value="Alpha-D-phosphohexomutase_SF"/>
</dbReference>
<evidence type="ECO:0000256" key="3">
    <source>
        <dbReference type="ARBA" id="ARBA00022553"/>
    </source>
</evidence>
<evidence type="ECO:0000256" key="4">
    <source>
        <dbReference type="ARBA" id="ARBA00022723"/>
    </source>
</evidence>
<dbReference type="PANTHER" id="PTHR43771">
    <property type="entry name" value="PHOSPHOMANNOMUTASE"/>
    <property type="match status" value="1"/>
</dbReference>
<keyword evidence="4 7" id="KW-0479">Metal-binding</keyword>
<comment type="cofactor">
    <cofactor evidence="1">
        <name>Mg(2+)</name>
        <dbReference type="ChEBI" id="CHEBI:18420"/>
    </cofactor>
</comment>
<sequence length="463" mass="49404">MHEFSAEVLRAYDIRGVFGETLVEADAFALGRTFGTHLWRSGGCSVVVGRDGRLSSPALEAALVDGLVRTGIEVVRIGLAATPMLYFAEATIGTVQAGIQVTGSHNPRDHNGFKLVVGGAPFFGRDIARLGIMAAAGDWDMPAAPGKVEERDILPAYVSRLMQELEGVDAERLSSLRMAWDTGNGAAGPVIERLAALLPGEHHLLHTGVDGRFPNHHPDPTIEANLLDLRQRVRSNGLDLGVAFDGDADRLGVIDASGRILNADRLLIAFARDVLSRKPGGRVVADVKASSSVFDTVHRLGGKAEMAPSGHSHIKARMKATGAVLGGETSGHFFFADDWFGFDDGIYAAIRLIAGLVRDGARASEIHDAAPAVVNTPELRFPVAEERKFPVVEEVRARLAASNAQVNAIDGVRVDTPDGWWLLRASNTQAALTARAESATEEGLGRLVAVIDEQLRMSGVSRT</sequence>
<dbReference type="PROSITE" id="PS00710">
    <property type="entry name" value="PGM_PMM"/>
    <property type="match status" value="1"/>
</dbReference>
<dbReference type="InterPro" id="IPR005845">
    <property type="entry name" value="A-D-PHexomutase_a/b/a-II"/>
</dbReference>
<evidence type="ECO:0000259" key="9">
    <source>
        <dbReference type="Pfam" id="PF02878"/>
    </source>
</evidence>
<reference evidence="12 13" key="1">
    <citation type="submission" date="2017-05" db="EMBL/GenBank/DDBJ databases">
        <authorList>
            <person name="Varghese N."/>
            <person name="Submissions S."/>
        </authorList>
    </citation>
    <scope>NUCLEOTIDE SEQUENCE [LARGE SCALE GENOMIC DNA]</scope>
    <source>
        <strain evidence="12 13">SM16</strain>
    </source>
</reference>
<keyword evidence="6" id="KW-0413">Isomerase</keyword>
<keyword evidence="13" id="KW-1185">Reference proteome</keyword>
<dbReference type="Pfam" id="PF02879">
    <property type="entry name" value="PGM_PMM_II"/>
    <property type="match status" value="1"/>
</dbReference>
<dbReference type="InterPro" id="IPR005846">
    <property type="entry name" value="A-D-PHexomutase_a/b/a-III"/>
</dbReference>
<feature type="domain" description="Alpha-D-phosphohexomutase alpha/beta/alpha" evidence="9">
    <location>
        <begin position="9"/>
        <end position="121"/>
    </location>
</feature>
<evidence type="ECO:0000256" key="2">
    <source>
        <dbReference type="ARBA" id="ARBA00010231"/>
    </source>
</evidence>
<dbReference type="InterPro" id="IPR005844">
    <property type="entry name" value="A-D-PHexomutase_a/b/a-I"/>
</dbReference>
<evidence type="ECO:0000259" key="8">
    <source>
        <dbReference type="Pfam" id="PF00408"/>
    </source>
</evidence>
<dbReference type="CDD" id="cd03089">
    <property type="entry name" value="PMM_PGM"/>
    <property type="match status" value="1"/>
</dbReference>
<gene>
    <name evidence="12" type="ORF">SAMN06296065_10544</name>
</gene>
<dbReference type="Proteomes" id="UP001157910">
    <property type="component" value="Unassembled WGS sequence"/>
</dbReference>
<evidence type="ECO:0000313" key="12">
    <source>
        <dbReference type="EMBL" id="SMP69208.1"/>
    </source>
</evidence>
<evidence type="ECO:0000313" key="13">
    <source>
        <dbReference type="Proteomes" id="UP001157910"/>
    </source>
</evidence>
<dbReference type="Gene3D" id="3.40.120.10">
    <property type="entry name" value="Alpha-D-Glucose-1,6-Bisphosphate, subunit A, domain 3"/>
    <property type="match status" value="3"/>
</dbReference>
<evidence type="ECO:0000256" key="7">
    <source>
        <dbReference type="RuleBase" id="RU004326"/>
    </source>
</evidence>
<feature type="domain" description="Alpha-D-phosphohexomutase alpha/beta/alpha" evidence="10">
    <location>
        <begin position="156"/>
        <end position="258"/>
    </location>
</feature>
<organism evidence="12 13">
    <name type="scientific">Novosphingobium panipatense</name>
    <dbReference type="NCBI Taxonomy" id="428991"/>
    <lineage>
        <taxon>Bacteria</taxon>
        <taxon>Pseudomonadati</taxon>
        <taxon>Pseudomonadota</taxon>
        <taxon>Alphaproteobacteria</taxon>
        <taxon>Sphingomonadales</taxon>
        <taxon>Sphingomonadaceae</taxon>
        <taxon>Novosphingobium</taxon>
    </lineage>
</organism>
<keyword evidence="5 7" id="KW-0460">Magnesium</keyword>
<feature type="domain" description="Alpha-D-phosphohexomutase alpha/beta/alpha" evidence="11">
    <location>
        <begin position="263"/>
        <end position="369"/>
    </location>
</feature>
<protein>
    <submittedName>
        <fullName evidence="12">Phosphomannomutase</fullName>
    </submittedName>
</protein>
<evidence type="ECO:0000259" key="11">
    <source>
        <dbReference type="Pfam" id="PF02880"/>
    </source>
</evidence>
<dbReference type="InterPro" id="IPR005843">
    <property type="entry name" value="A-D-PHexomutase_C"/>
</dbReference>
<dbReference type="EMBL" id="FXUI01000005">
    <property type="protein sequence ID" value="SMP69208.1"/>
    <property type="molecule type" value="Genomic_DNA"/>
</dbReference>
<dbReference type="SUPFAM" id="SSF53738">
    <property type="entry name" value="Phosphoglucomutase, first 3 domains"/>
    <property type="match status" value="3"/>
</dbReference>
<dbReference type="RefSeq" id="WP_283406071.1">
    <property type="nucleotide sequence ID" value="NZ_FXUI01000005.1"/>
</dbReference>
<dbReference type="InterPro" id="IPR036900">
    <property type="entry name" value="A-D-PHexomutase_C_sf"/>
</dbReference>
<dbReference type="InterPro" id="IPR016066">
    <property type="entry name" value="A-D-PHexomutase_CS"/>
</dbReference>
<feature type="domain" description="Alpha-D-phosphohexomutase C-terminal" evidence="8">
    <location>
        <begin position="378"/>
        <end position="453"/>
    </location>
</feature>
<comment type="caution">
    <text evidence="12">The sequence shown here is derived from an EMBL/GenBank/DDBJ whole genome shotgun (WGS) entry which is preliminary data.</text>
</comment>